<feature type="transmembrane region" description="Helical" evidence="8">
    <location>
        <begin position="49"/>
        <end position="76"/>
    </location>
</feature>
<keyword evidence="6" id="KW-0456">Lyase</keyword>
<evidence type="ECO:0000256" key="4">
    <source>
        <dbReference type="ARBA" id="ARBA00023136"/>
    </source>
</evidence>
<feature type="transmembrane region" description="Helical" evidence="8">
    <location>
        <begin position="119"/>
        <end position="136"/>
    </location>
</feature>
<dbReference type="InterPro" id="IPR011020">
    <property type="entry name" value="HTTM-like"/>
</dbReference>
<dbReference type="PANTHER" id="PTHR12639">
    <property type="entry name" value="VITAMIN K-DEPENDENT GAMMA-CARBOXYLASE"/>
    <property type="match status" value="1"/>
</dbReference>
<dbReference type="OrthoDB" id="206689at2759"/>
<keyword evidence="3 8" id="KW-1133">Transmembrane helix</keyword>
<evidence type="ECO:0000256" key="1">
    <source>
        <dbReference type="ARBA" id="ARBA00004127"/>
    </source>
</evidence>
<evidence type="ECO:0000256" key="5">
    <source>
        <dbReference type="ARBA" id="ARBA00023157"/>
    </source>
</evidence>
<proteinExistence type="predicted"/>
<evidence type="ECO:0000256" key="2">
    <source>
        <dbReference type="ARBA" id="ARBA00022692"/>
    </source>
</evidence>
<dbReference type="Pfam" id="PF22777">
    <property type="entry name" value="VKGC_lumenal_dom"/>
    <property type="match status" value="1"/>
</dbReference>
<keyword evidence="4 8" id="KW-0472">Membrane</keyword>
<dbReference type="GO" id="GO:0008488">
    <property type="term" value="F:gamma-glutamyl carboxylase activity"/>
    <property type="evidence" value="ECO:0007669"/>
    <property type="project" value="InterPro"/>
</dbReference>
<dbReference type="Proteomes" id="UP000479190">
    <property type="component" value="Unassembled WGS sequence"/>
</dbReference>
<dbReference type="PANTHER" id="PTHR12639:SF6">
    <property type="entry name" value="VITAMIN K-DEPENDENT GAMMA-CARBOXYLASE"/>
    <property type="match status" value="1"/>
</dbReference>
<evidence type="ECO:0000256" key="3">
    <source>
        <dbReference type="ARBA" id="ARBA00022989"/>
    </source>
</evidence>
<protein>
    <recommendedName>
        <fullName evidence="9">HTTM-like domain-containing protein</fullName>
    </recommendedName>
</protein>
<evidence type="ECO:0000256" key="7">
    <source>
        <dbReference type="SAM" id="MobiDB-lite"/>
    </source>
</evidence>
<feature type="transmembrane region" description="Helical" evidence="8">
    <location>
        <begin position="174"/>
        <end position="193"/>
    </location>
</feature>
<organism evidence="10 11">
    <name type="scientific">Trichogramma brassicae</name>
    <dbReference type="NCBI Taxonomy" id="86971"/>
    <lineage>
        <taxon>Eukaryota</taxon>
        <taxon>Metazoa</taxon>
        <taxon>Ecdysozoa</taxon>
        <taxon>Arthropoda</taxon>
        <taxon>Hexapoda</taxon>
        <taxon>Insecta</taxon>
        <taxon>Pterygota</taxon>
        <taxon>Neoptera</taxon>
        <taxon>Endopterygota</taxon>
        <taxon>Hymenoptera</taxon>
        <taxon>Apocrita</taxon>
        <taxon>Proctotrupomorpha</taxon>
        <taxon>Chalcidoidea</taxon>
        <taxon>Trichogrammatidae</taxon>
        <taxon>Trichogramma</taxon>
    </lineage>
</organism>
<feature type="transmembrane region" description="Helical" evidence="8">
    <location>
        <begin position="213"/>
        <end position="233"/>
    </location>
</feature>
<dbReference type="GO" id="GO:0012505">
    <property type="term" value="C:endomembrane system"/>
    <property type="evidence" value="ECO:0007669"/>
    <property type="project" value="UniProtKB-SubCell"/>
</dbReference>
<evidence type="ECO:0000256" key="6">
    <source>
        <dbReference type="ARBA" id="ARBA00023239"/>
    </source>
</evidence>
<feature type="region of interest" description="Disordered" evidence="7">
    <location>
        <begin position="265"/>
        <end position="310"/>
    </location>
</feature>
<keyword evidence="11" id="KW-1185">Reference proteome</keyword>
<dbReference type="SMART" id="SM00752">
    <property type="entry name" value="HTTM"/>
    <property type="match status" value="1"/>
</dbReference>
<reference evidence="10 11" key="1">
    <citation type="submission" date="2020-02" db="EMBL/GenBank/DDBJ databases">
        <authorList>
            <person name="Ferguson B K."/>
        </authorList>
    </citation>
    <scope>NUCLEOTIDE SEQUENCE [LARGE SCALE GENOMIC DNA]</scope>
</reference>
<feature type="domain" description="HTTM-like" evidence="9">
    <location>
        <begin position="1"/>
        <end position="237"/>
    </location>
</feature>
<keyword evidence="5" id="KW-1015">Disulfide bond</keyword>
<feature type="compositionally biased region" description="Basic and acidic residues" evidence="7">
    <location>
        <begin position="285"/>
        <end position="297"/>
    </location>
</feature>
<dbReference type="InterPro" id="IPR007782">
    <property type="entry name" value="VKG_COase"/>
</dbReference>
<dbReference type="Pfam" id="PF05090">
    <property type="entry name" value="HTTM"/>
    <property type="match status" value="1"/>
</dbReference>
<evidence type="ECO:0000256" key="8">
    <source>
        <dbReference type="SAM" id="Phobius"/>
    </source>
</evidence>
<sequence>MMIDVVEERGLSRFPDRWSDPRTCRFPLIHGWRPPANPDVLCLACYGSMWLGALGLCLGLRFRLSCGLYVLSYWYLLLLDKSFWNNHSYLFGLTALLLWGTGADGYFSLNPRKSPHVPAWNYLALKFQYLVLYFVAGLKKSGSEWLAGYAMTNLSRHWLFRPVRWCLGAERTDLYVVHWLTFGFDLSVGGLMLQDATRLPAMLACVLFHAMNSRLFSIGMFPYVCLATMPLFCRRYDWPRKLFQRKGGPRLYSLATTTASAEPMMRYADRSDDNNSNSSSSSKSGKKDLPLVRDNDRIGTMSRRRERRKRAVMTVSKSQRLVVALLMAHVALQLFLPYSHFVTKGYNNWVSGMYGYSWDMMVHAWDVAHVVVRVRDNERGQDHYLDPGVWTLNDRWARHPDMVRQYAFCVKENLERSPMIGLSSNISIHVDVWCSLNGRFQQRLFDPRVDLLTVDWHPLGPASYLMPLLEQFTAYRPELDRIERETLAWSSSSDVLFVADYPGLSLEQYLGRELDNVTLRLIEGKIAVEQEQDDDEEEEEEGGGGEVGCKSGGGVGGELRTIVLDARASTTLSLRTGRYHKVRTLGRHPACYAYTFVNRTMAQRQLASLHHHHQQHQRRRPV</sequence>
<dbReference type="GO" id="GO:0019842">
    <property type="term" value="F:vitamin binding"/>
    <property type="evidence" value="ECO:0007669"/>
    <property type="project" value="TreeGrafter"/>
</dbReference>
<evidence type="ECO:0000259" key="9">
    <source>
        <dbReference type="SMART" id="SM00752"/>
    </source>
</evidence>
<dbReference type="InterPro" id="IPR053935">
    <property type="entry name" value="VKGC_lumenal_dom"/>
</dbReference>
<feature type="compositionally biased region" description="Acidic residues" evidence="7">
    <location>
        <begin position="530"/>
        <end position="543"/>
    </location>
</feature>
<dbReference type="InterPro" id="IPR053934">
    <property type="entry name" value="HTTM_dom"/>
</dbReference>
<feature type="region of interest" description="Disordered" evidence="7">
    <location>
        <begin position="528"/>
        <end position="553"/>
    </location>
</feature>
<keyword evidence="2 8" id="KW-0812">Transmembrane</keyword>
<dbReference type="AlphaFoldDB" id="A0A6H5IL78"/>
<gene>
    <name evidence="10" type="ORF">TBRA_LOCUS9766</name>
</gene>
<dbReference type="EMBL" id="CADCXV010000882">
    <property type="protein sequence ID" value="CAB0037966.1"/>
    <property type="molecule type" value="Genomic_DNA"/>
</dbReference>
<name>A0A6H5IL78_9HYME</name>
<feature type="compositionally biased region" description="Gly residues" evidence="7">
    <location>
        <begin position="544"/>
        <end position="553"/>
    </location>
</feature>
<comment type="subcellular location">
    <subcellularLocation>
        <location evidence="1">Endomembrane system</location>
        <topology evidence="1">Multi-pass membrane protein</topology>
    </subcellularLocation>
</comment>
<accession>A0A6H5IL78</accession>
<feature type="compositionally biased region" description="Low complexity" evidence="7">
    <location>
        <begin position="274"/>
        <end position="283"/>
    </location>
</feature>
<evidence type="ECO:0000313" key="11">
    <source>
        <dbReference type="Proteomes" id="UP000479190"/>
    </source>
</evidence>
<feature type="transmembrane region" description="Helical" evidence="8">
    <location>
        <begin position="88"/>
        <end position="107"/>
    </location>
</feature>
<feature type="transmembrane region" description="Helical" evidence="8">
    <location>
        <begin position="318"/>
        <end position="338"/>
    </location>
</feature>
<evidence type="ECO:0000313" key="10">
    <source>
        <dbReference type="EMBL" id="CAB0037966.1"/>
    </source>
</evidence>